<dbReference type="PANTHER" id="PTHR10073">
    <property type="entry name" value="DNA MISMATCH REPAIR PROTEIN MLH, PMS, MUTL"/>
    <property type="match status" value="1"/>
</dbReference>
<sequence length="973" mass="107474">MPINPLPDDTVRVLGSTAGISTPVGLVKELLENALDAGSSSIEILVSENTVDRIEVRDNGNGVHPDDYDHLGRPGHTSKLRSLEELRTIGATTLGFRGQALASANTLGNVIVTTRTRQDPTAVSLALRRGVGGVESQERTPAPVGTAVSVTALFGRIPVREQVITKKAKKHIVDIKQLLRAYALARPNVRLFFKVIGGGPKLSWSYSPPPEANVKEAVIQLFGTGVMSQCLLQTMTSQMDFENKVFHDGLKFVIEAVIPKPDADLTKLSKGSFFSIDSRPITTSYGTGRILLDAFKTQFKKIRRSDDELKTLKDSFIRVNLQCPPGTYDPNIEPAKDDVLFSDEPQITTLFERLCTDAYRDRSAFETIERRPLICRTQTHTPPPSSDGPEVIDGSITSSLKDRTGSETIRPPQKLMSSRSSPLLPEPMRTDTSPTLGPQASERARDNSFCSSEIKPLLSSAVVRNSNVQDILRSSIAQPIHSPIGDDSARNVNMDCSGMEMEDVRSGQIESATNSVTPQDGREEILYHSTATLDQKRKRTFVVDMATDPDMSSDEEAEMLACRFRDLRDTDSQPHYTNNDPMEGLDPWVITKMTAPTRQPLAHASIQMDISQSPNHPQGLASLSGNGYAFEELPVLRPPGGPPGDLDSSSIRRLGISPVGSRDTQIISHSSTMARRGVSQVTTRPADHNIPWSPLHPESLNEKRNLPNLRAHHNDWEERIDPDGLVQTTLSFEGSRAKKKAPNKQTQMNIIDVLEKADPPFRIHKKLKTQGRHPPTGDDVPSHGSFGSKRIDIGHIDKHPGNFLREDLLVRSSQSPSLAAVRSQEGCLAQQPRVPIPDTGDAGDECGNRDPRLYLMRRQRSEEKHRGQGRQTIKRAKTEMLPLESIPQGHEIQHLVLKVEPVTEKLEQIRIADIQDEAINDQELWDTIGLKDVAEIEERIRQVMSVWTEKTLGEKTEVEINLGKVVKGKGVAT</sequence>
<evidence type="ECO:0000313" key="5">
    <source>
        <dbReference type="EMBL" id="ROW14779.1"/>
    </source>
</evidence>
<dbReference type="GO" id="GO:0030983">
    <property type="term" value="F:mismatched DNA binding"/>
    <property type="evidence" value="ECO:0007669"/>
    <property type="project" value="InterPro"/>
</dbReference>
<comment type="similarity">
    <text evidence="1">Belongs to the DNA mismatch repair MutL/HexB family.</text>
</comment>
<dbReference type="Pfam" id="PF01119">
    <property type="entry name" value="DNA_mis_repair"/>
    <property type="match status" value="1"/>
</dbReference>
<dbReference type="Gene3D" id="3.30.565.10">
    <property type="entry name" value="Histidine kinase-like ATPase, C-terminal domain"/>
    <property type="match status" value="1"/>
</dbReference>
<name>A0A423XF70_9PEZI</name>
<proteinExistence type="inferred from homology"/>
<comment type="caution">
    <text evidence="5">The sequence shown here is derived from an EMBL/GenBank/DDBJ whole genome shotgun (WGS) entry which is preliminary data.</text>
</comment>
<accession>A0A423XF70</accession>
<dbReference type="AlphaFoldDB" id="A0A423XF70"/>
<evidence type="ECO:0000313" key="6">
    <source>
        <dbReference type="Proteomes" id="UP000285146"/>
    </source>
</evidence>
<dbReference type="GO" id="GO:0140664">
    <property type="term" value="F:ATP-dependent DNA damage sensor activity"/>
    <property type="evidence" value="ECO:0007669"/>
    <property type="project" value="InterPro"/>
</dbReference>
<evidence type="ECO:0000256" key="3">
    <source>
        <dbReference type="SAM" id="MobiDB-lite"/>
    </source>
</evidence>
<feature type="region of interest" description="Disordered" evidence="3">
    <location>
        <begin position="376"/>
        <end position="446"/>
    </location>
</feature>
<dbReference type="OrthoDB" id="10263226at2759"/>
<dbReference type="InterPro" id="IPR038973">
    <property type="entry name" value="MutL/Mlh/Pms-like"/>
</dbReference>
<organism evidence="5 6">
    <name type="scientific">Cytospora leucostoma</name>
    <dbReference type="NCBI Taxonomy" id="1230097"/>
    <lineage>
        <taxon>Eukaryota</taxon>
        <taxon>Fungi</taxon>
        <taxon>Dikarya</taxon>
        <taxon>Ascomycota</taxon>
        <taxon>Pezizomycotina</taxon>
        <taxon>Sordariomycetes</taxon>
        <taxon>Sordariomycetidae</taxon>
        <taxon>Diaporthales</taxon>
        <taxon>Cytosporaceae</taxon>
        <taxon>Cytospora</taxon>
    </lineage>
</organism>
<evidence type="ECO:0000259" key="4">
    <source>
        <dbReference type="SMART" id="SM01340"/>
    </source>
</evidence>
<dbReference type="NCBIfam" id="TIGR00585">
    <property type="entry name" value="mutl"/>
    <property type="match status" value="1"/>
</dbReference>
<reference evidence="5 6" key="1">
    <citation type="submission" date="2015-09" db="EMBL/GenBank/DDBJ databases">
        <title>Host preference determinants of Valsa canker pathogens revealed by comparative genomics.</title>
        <authorList>
            <person name="Yin Z."/>
            <person name="Huang L."/>
        </authorList>
    </citation>
    <scope>NUCLEOTIDE SEQUENCE [LARGE SCALE GENOMIC DNA]</scope>
    <source>
        <strain evidence="5 6">SXYLt</strain>
    </source>
</reference>
<dbReference type="STRING" id="1230097.A0A423XF70"/>
<dbReference type="EMBL" id="LKEB01000012">
    <property type="protein sequence ID" value="ROW14779.1"/>
    <property type="molecule type" value="Genomic_DNA"/>
</dbReference>
<dbReference type="GO" id="GO:0061982">
    <property type="term" value="P:meiosis I cell cycle process"/>
    <property type="evidence" value="ECO:0007669"/>
    <property type="project" value="UniProtKB-ARBA"/>
</dbReference>
<dbReference type="PANTHER" id="PTHR10073:SF41">
    <property type="entry name" value="MISMATCH REPAIR PROTEIN, PUTATIVE (AFU_ORTHOLOGUE AFUA_8G05820)-RELATED"/>
    <property type="match status" value="1"/>
</dbReference>
<dbReference type="GO" id="GO:0016887">
    <property type="term" value="F:ATP hydrolysis activity"/>
    <property type="evidence" value="ECO:0007669"/>
    <property type="project" value="InterPro"/>
</dbReference>
<dbReference type="InterPro" id="IPR020568">
    <property type="entry name" value="Ribosomal_Su5_D2-typ_SF"/>
</dbReference>
<keyword evidence="6" id="KW-1185">Reference proteome</keyword>
<gene>
    <name evidence="5" type="ORF">VPNG_03752</name>
</gene>
<protein>
    <recommendedName>
        <fullName evidence="4">DNA mismatch repair protein S5 domain-containing protein</fullName>
    </recommendedName>
</protein>
<dbReference type="InParanoid" id="A0A423XF70"/>
<dbReference type="SMART" id="SM01340">
    <property type="entry name" value="DNA_mis_repair"/>
    <property type="match status" value="1"/>
</dbReference>
<dbReference type="SUPFAM" id="SSF55874">
    <property type="entry name" value="ATPase domain of HSP90 chaperone/DNA topoisomerase II/histidine kinase"/>
    <property type="match status" value="1"/>
</dbReference>
<dbReference type="Proteomes" id="UP000285146">
    <property type="component" value="Unassembled WGS sequence"/>
</dbReference>
<dbReference type="InterPro" id="IPR036890">
    <property type="entry name" value="HATPase_C_sf"/>
</dbReference>
<dbReference type="InterPro" id="IPR013507">
    <property type="entry name" value="DNA_mismatch_S5_2-like"/>
</dbReference>
<evidence type="ECO:0000256" key="2">
    <source>
        <dbReference type="ARBA" id="ARBA00022763"/>
    </source>
</evidence>
<keyword evidence="2" id="KW-0227">DNA damage</keyword>
<dbReference type="InterPro" id="IPR014721">
    <property type="entry name" value="Ribsml_uS5_D2-typ_fold_subgr"/>
</dbReference>
<dbReference type="InterPro" id="IPR002099">
    <property type="entry name" value="MutL/Mlh/PMS"/>
</dbReference>
<evidence type="ECO:0000256" key="1">
    <source>
        <dbReference type="ARBA" id="ARBA00006082"/>
    </source>
</evidence>
<feature type="domain" description="DNA mismatch repair protein S5" evidence="4">
    <location>
        <begin position="218"/>
        <end position="360"/>
    </location>
</feature>
<dbReference type="FunFam" id="3.30.565.10:FF:000017">
    <property type="entry name" value="PMS1 homolog 1, mismatch repair system component"/>
    <property type="match status" value="1"/>
</dbReference>
<dbReference type="Gene3D" id="3.30.230.10">
    <property type="match status" value="1"/>
</dbReference>
<dbReference type="SUPFAM" id="SSF54211">
    <property type="entry name" value="Ribosomal protein S5 domain 2-like"/>
    <property type="match status" value="1"/>
</dbReference>
<dbReference type="GO" id="GO:0005524">
    <property type="term" value="F:ATP binding"/>
    <property type="evidence" value="ECO:0007669"/>
    <property type="project" value="InterPro"/>
</dbReference>
<dbReference type="GO" id="GO:0006298">
    <property type="term" value="P:mismatch repair"/>
    <property type="evidence" value="ECO:0007669"/>
    <property type="project" value="InterPro"/>
</dbReference>
<dbReference type="Pfam" id="PF13589">
    <property type="entry name" value="HATPase_c_3"/>
    <property type="match status" value="1"/>
</dbReference>
<dbReference type="GO" id="GO:0032389">
    <property type="term" value="C:MutLalpha complex"/>
    <property type="evidence" value="ECO:0007669"/>
    <property type="project" value="TreeGrafter"/>
</dbReference>